<sequence length="145" mass="16376">MWLLIEREVRLVKFSDIEADRWPELQPFMDTCLLPVTGLSGTENPWQAVAALERLRDAMDVIEIPYKGRIVAYPAVQYADEQSVALLGHLVQNLRKAGFRYVVIVSAALRLDNLSEADLVVSPDNEGKMPDAAEARELIRKLWNA</sequence>
<keyword evidence="2" id="KW-1185">Reference proteome</keyword>
<evidence type="ECO:0000313" key="1">
    <source>
        <dbReference type="EMBL" id="OXM16623.1"/>
    </source>
</evidence>
<dbReference type="OrthoDB" id="2678750at2"/>
<dbReference type="AlphaFoldDB" id="A0A229P2Z5"/>
<evidence type="ECO:0000313" key="2">
    <source>
        <dbReference type="Proteomes" id="UP000215145"/>
    </source>
</evidence>
<dbReference type="Proteomes" id="UP000215145">
    <property type="component" value="Unassembled WGS sequence"/>
</dbReference>
<dbReference type="EMBL" id="NMUQ01000001">
    <property type="protein sequence ID" value="OXM16623.1"/>
    <property type="molecule type" value="Genomic_DNA"/>
</dbReference>
<reference evidence="1 2" key="1">
    <citation type="submission" date="2017-07" db="EMBL/GenBank/DDBJ databases">
        <title>Paenibacillus herberti R33 genome sequencing and assembly.</title>
        <authorList>
            <person name="Su W."/>
        </authorList>
    </citation>
    <scope>NUCLEOTIDE SEQUENCE [LARGE SCALE GENOMIC DNA]</scope>
    <source>
        <strain evidence="1 2">R33</strain>
    </source>
</reference>
<protein>
    <recommendedName>
        <fullName evidence="3">DUF2487 domain-containing protein</fullName>
    </recommendedName>
</protein>
<accession>A0A229P2Z5</accession>
<dbReference type="Pfam" id="PF10673">
    <property type="entry name" value="DUF2487"/>
    <property type="match status" value="1"/>
</dbReference>
<evidence type="ECO:0008006" key="3">
    <source>
        <dbReference type="Google" id="ProtNLM"/>
    </source>
</evidence>
<name>A0A229P2Z5_9BACL</name>
<dbReference type="InterPro" id="IPR019615">
    <property type="entry name" value="DUF2487"/>
</dbReference>
<comment type="caution">
    <text evidence="1">The sequence shown here is derived from an EMBL/GenBank/DDBJ whole genome shotgun (WGS) entry which is preliminary data.</text>
</comment>
<proteinExistence type="predicted"/>
<organism evidence="1 2">
    <name type="scientific">Paenibacillus herberti</name>
    <dbReference type="NCBI Taxonomy" id="1619309"/>
    <lineage>
        <taxon>Bacteria</taxon>
        <taxon>Bacillati</taxon>
        <taxon>Bacillota</taxon>
        <taxon>Bacilli</taxon>
        <taxon>Bacillales</taxon>
        <taxon>Paenibacillaceae</taxon>
        <taxon>Paenibacillus</taxon>
    </lineage>
</organism>
<gene>
    <name evidence="1" type="ORF">CGZ75_08170</name>
</gene>